<dbReference type="Gene3D" id="1.20.1720.10">
    <property type="entry name" value="Multidrug resistance protein D"/>
    <property type="match status" value="1"/>
</dbReference>
<reference evidence="7" key="1">
    <citation type="journal article" date="2020" name="Stud. Mycol.">
        <title>101 Dothideomycetes genomes: a test case for predicting lifestyles and emergence of pathogens.</title>
        <authorList>
            <person name="Haridas S."/>
            <person name="Albert R."/>
            <person name="Binder M."/>
            <person name="Bloem J."/>
            <person name="Labutti K."/>
            <person name="Salamov A."/>
            <person name="Andreopoulos B."/>
            <person name="Baker S."/>
            <person name="Barry K."/>
            <person name="Bills G."/>
            <person name="Bluhm B."/>
            <person name="Cannon C."/>
            <person name="Castanera R."/>
            <person name="Culley D."/>
            <person name="Daum C."/>
            <person name="Ezra D."/>
            <person name="Gonzalez J."/>
            <person name="Henrissat B."/>
            <person name="Kuo A."/>
            <person name="Liang C."/>
            <person name="Lipzen A."/>
            <person name="Lutzoni F."/>
            <person name="Magnuson J."/>
            <person name="Mondo S."/>
            <person name="Nolan M."/>
            <person name="Ohm R."/>
            <person name="Pangilinan J."/>
            <person name="Park H.-J."/>
            <person name="Ramirez L."/>
            <person name="Alfaro M."/>
            <person name="Sun H."/>
            <person name="Tritt A."/>
            <person name="Yoshinaga Y."/>
            <person name="Zwiers L.-H."/>
            <person name="Turgeon B."/>
            <person name="Goodwin S."/>
            <person name="Spatafora J."/>
            <person name="Crous P."/>
            <person name="Grigoriev I."/>
        </authorList>
    </citation>
    <scope>NUCLEOTIDE SEQUENCE</scope>
    <source>
        <strain evidence="7">CBS 627.86</strain>
    </source>
</reference>
<comment type="subcellular location">
    <subcellularLocation>
        <location evidence="1">Membrane</location>
        <topology evidence="1">Multi-pass membrane protein</topology>
    </subcellularLocation>
</comment>
<dbReference type="PANTHER" id="PTHR23502:SF60">
    <property type="entry name" value="MAJOR FACILITATOR SUPERFAMILY (MFS) PROFILE DOMAIN-CONTAINING PROTEIN-RELATED"/>
    <property type="match status" value="1"/>
</dbReference>
<evidence type="ECO:0000313" key="7">
    <source>
        <dbReference type="EMBL" id="KAF2121427.1"/>
    </source>
</evidence>
<dbReference type="GO" id="GO:0005886">
    <property type="term" value="C:plasma membrane"/>
    <property type="evidence" value="ECO:0007669"/>
    <property type="project" value="TreeGrafter"/>
</dbReference>
<dbReference type="GO" id="GO:0022857">
    <property type="term" value="F:transmembrane transporter activity"/>
    <property type="evidence" value="ECO:0007669"/>
    <property type="project" value="InterPro"/>
</dbReference>
<name>A0A6A5ZRE2_9PLEO</name>
<dbReference type="EMBL" id="ML977312">
    <property type="protein sequence ID" value="KAF2121427.1"/>
    <property type="molecule type" value="Genomic_DNA"/>
</dbReference>
<dbReference type="Proteomes" id="UP000799770">
    <property type="component" value="Unassembled WGS sequence"/>
</dbReference>
<keyword evidence="4 6" id="KW-0472">Membrane</keyword>
<feature type="transmembrane region" description="Helical" evidence="6">
    <location>
        <begin position="86"/>
        <end position="107"/>
    </location>
</feature>
<feature type="transmembrane region" description="Helical" evidence="6">
    <location>
        <begin position="144"/>
        <end position="164"/>
    </location>
</feature>
<evidence type="ECO:0000256" key="3">
    <source>
        <dbReference type="ARBA" id="ARBA00022989"/>
    </source>
</evidence>
<feature type="compositionally biased region" description="Basic and acidic residues" evidence="5">
    <location>
        <begin position="1"/>
        <end position="12"/>
    </location>
</feature>
<dbReference type="AlphaFoldDB" id="A0A6A5ZRE2"/>
<evidence type="ECO:0000256" key="5">
    <source>
        <dbReference type="SAM" id="MobiDB-lite"/>
    </source>
</evidence>
<sequence>MPTESHSKERSRAGVLENSKSDGPLHTPPGIWEVDDNPFRPKNWSLPQKWTATLILSGFAFIQPLAETMLVPVEKQITQDLSITETYQWVLVNSLILIGMGFGPLLLAPISEIYGRRTALLGGGAVFFVWNTGCGFAQTLGQKLAFRLLYICSCCVSVYTIDAYTRYAASAISTNLGLRSSLAAFFPLFAPYMFDRVGFGWGATILAGCFTVIGFGAVVVLWFRGEDIRKRSKYCAANGVEQL</sequence>
<keyword evidence="8" id="KW-1185">Reference proteome</keyword>
<feature type="transmembrane region" description="Helical" evidence="6">
    <location>
        <begin position="119"/>
        <end position="138"/>
    </location>
</feature>
<evidence type="ECO:0000256" key="4">
    <source>
        <dbReference type="ARBA" id="ARBA00023136"/>
    </source>
</evidence>
<organism evidence="7 8">
    <name type="scientific">Lophiotrema nucula</name>
    <dbReference type="NCBI Taxonomy" id="690887"/>
    <lineage>
        <taxon>Eukaryota</taxon>
        <taxon>Fungi</taxon>
        <taxon>Dikarya</taxon>
        <taxon>Ascomycota</taxon>
        <taxon>Pezizomycotina</taxon>
        <taxon>Dothideomycetes</taxon>
        <taxon>Pleosporomycetidae</taxon>
        <taxon>Pleosporales</taxon>
        <taxon>Lophiotremataceae</taxon>
        <taxon>Lophiotrema</taxon>
    </lineage>
</organism>
<dbReference type="SUPFAM" id="SSF103473">
    <property type="entry name" value="MFS general substrate transporter"/>
    <property type="match status" value="2"/>
</dbReference>
<feature type="transmembrane region" description="Helical" evidence="6">
    <location>
        <begin position="200"/>
        <end position="223"/>
    </location>
</feature>
<protein>
    <recommendedName>
        <fullName evidence="9">Major facilitator superfamily domain-containing protein</fullName>
    </recommendedName>
</protein>
<evidence type="ECO:0000313" key="8">
    <source>
        <dbReference type="Proteomes" id="UP000799770"/>
    </source>
</evidence>
<dbReference type="Pfam" id="PF00083">
    <property type="entry name" value="Sugar_tr"/>
    <property type="match status" value="1"/>
</dbReference>
<gene>
    <name evidence="7" type="ORF">BDV96DRAFT_640819</name>
</gene>
<keyword evidence="3 6" id="KW-1133">Transmembrane helix</keyword>
<dbReference type="OrthoDB" id="6770063at2759"/>
<dbReference type="InterPro" id="IPR005828">
    <property type="entry name" value="MFS_sugar_transport-like"/>
</dbReference>
<proteinExistence type="predicted"/>
<dbReference type="InterPro" id="IPR036259">
    <property type="entry name" value="MFS_trans_sf"/>
</dbReference>
<evidence type="ECO:0000256" key="6">
    <source>
        <dbReference type="SAM" id="Phobius"/>
    </source>
</evidence>
<evidence type="ECO:0008006" key="9">
    <source>
        <dbReference type="Google" id="ProtNLM"/>
    </source>
</evidence>
<dbReference type="PANTHER" id="PTHR23502">
    <property type="entry name" value="MAJOR FACILITATOR SUPERFAMILY"/>
    <property type="match status" value="1"/>
</dbReference>
<accession>A0A6A5ZRE2</accession>
<evidence type="ECO:0000256" key="2">
    <source>
        <dbReference type="ARBA" id="ARBA00022692"/>
    </source>
</evidence>
<keyword evidence="2 6" id="KW-0812">Transmembrane</keyword>
<evidence type="ECO:0000256" key="1">
    <source>
        <dbReference type="ARBA" id="ARBA00004141"/>
    </source>
</evidence>
<feature type="region of interest" description="Disordered" evidence="5">
    <location>
        <begin position="1"/>
        <end position="32"/>
    </location>
</feature>